<dbReference type="OrthoDB" id="270009at2759"/>
<dbReference type="InterPro" id="IPR017276">
    <property type="entry name" value="Synth_of_cyt-c-oxidase_Sco1/2"/>
</dbReference>
<feature type="binding site" evidence="9">
    <location>
        <position position="182"/>
    </location>
    <ligand>
        <name>Cu cation</name>
        <dbReference type="ChEBI" id="CHEBI:23378"/>
    </ligand>
</feature>
<keyword evidence="5 9" id="KW-0186">Copper</keyword>
<protein>
    <submittedName>
        <fullName evidence="12">Synthesis of cytochrome c oxidase Sco1/Sco2</fullName>
    </submittedName>
</protein>
<reference evidence="12" key="1">
    <citation type="submission" date="2022-11" db="EMBL/GenBank/DDBJ databases">
        <authorList>
            <person name="Petersen C."/>
        </authorList>
    </citation>
    <scope>NUCLEOTIDE SEQUENCE</scope>
    <source>
        <strain evidence="12">IBT 22155</strain>
    </source>
</reference>
<sequence length="318" mass="36346">MSSPMRLASGLLGRATRNSTIESAPTQRILPLLRNNAVQCRAYSQAQRPRCEQSMRTMINTQNNFSTSAFRAKGKTMGQMKQRNATGPFSWKAALLFVLTGAGMTLYFRVEKARLERKRMTEMSKGVGKPKVGGPFVLKDLDGKEFTAEDLKGKYSFVSDLSDDWEEMKRVYFGFTHCPDICPDELDKMAEIIEKVKAATKDEKLFMPVFITCDPVRDTPEVLREYLKEFHPGIVGLTGTYEQIKHVCKQYRVYFSTPKDVKPGEDYLVDHSIYFYLMDPDNDFVECIGRQDTPESASKVILEHINDWKREGKPLKTE</sequence>
<dbReference type="FunFam" id="3.40.30.10:FF:000013">
    <property type="entry name" value="Blast:Protein SCO1 homolog, mitochondrial"/>
    <property type="match status" value="1"/>
</dbReference>
<evidence type="ECO:0000256" key="8">
    <source>
        <dbReference type="PIRNR" id="PIRNR037736"/>
    </source>
</evidence>
<keyword evidence="10" id="KW-1015">Disulfide bond</keyword>
<evidence type="ECO:0000256" key="5">
    <source>
        <dbReference type="ARBA" id="ARBA00023008"/>
    </source>
</evidence>
<name>A0A9W9GMF4_9EURO</name>
<evidence type="ECO:0000256" key="2">
    <source>
        <dbReference type="ARBA" id="ARBA00010996"/>
    </source>
</evidence>
<evidence type="ECO:0000256" key="1">
    <source>
        <dbReference type="ARBA" id="ARBA00004273"/>
    </source>
</evidence>
<keyword evidence="6 8" id="KW-0496">Mitochondrion</keyword>
<evidence type="ECO:0000256" key="4">
    <source>
        <dbReference type="ARBA" id="ARBA00022792"/>
    </source>
</evidence>
<keyword evidence="11" id="KW-0812">Transmembrane</keyword>
<evidence type="ECO:0000256" key="9">
    <source>
        <dbReference type="PIRSR" id="PIRSR037736-1"/>
    </source>
</evidence>
<dbReference type="GO" id="GO:0005507">
    <property type="term" value="F:copper ion binding"/>
    <property type="evidence" value="ECO:0007669"/>
    <property type="project" value="InterPro"/>
</dbReference>
<dbReference type="RefSeq" id="XP_056518531.1">
    <property type="nucleotide sequence ID" value="XM_056668701.1"/>
</dbReference>
<evidence type="ECO:0000256" key="11">
    <source>
        <dbReference type="SAM" id="Phobius"/>
    </source>
</evidence>
<dbReference type="GO" id="GO:0006878">
    <property type="term" value="P:intracellular copper ion homeostasis"/>
    <property type="evidence" value="ECO:0007669"/>
    <property type="project" value="UniProtKB-UniRule"/>
</dbReference>
<evidence type="ECO:0000256" key="10">
    <source>
        <dbReference type="PIRSR" id="PIRSR603782-2"/>
    </source>
</evidence>
<dbReference type="Proteomes" id="UP001149079">
    <property type="component" value="Unassembled WGS sequence"/>
</dbReference>
<dbReference type="GO" id="GO:0016531">
    <property type="term" value="F:copper chaperone activity"/>
    <property type="evidence" value="ECO:0007669"/>
    <property type="project" value="InterPro"/>
</dbReference>
<evidence type="ECO:0000313" key="13">
    <source>
        <dbReference type="Proteomes" id="UP001149079"/>
    </source>
</evidence>
<comment type="caution">
    <text evidence="12">The sequence shown here is derived from an EMBL/GenBank/DDBJ whole genome shotgun (WGS) entry which is preliminary data.</text>
</comment>
<dbReference type="PIRSF" id="PIRSF037736">
    <property type="entry name" value="SCO1"/>
    <property type="match status" value="1"/>
</dbReference>
<dbReference type="GeneID" id="81407871"/>
<dbReference type="InterPro" id="IPR003782">
    <property type="entry name" value="SCO1/SenC"/>
</dbReference>
<dbReference type="CDD" id="cd02968">
    <property type="entry name" value="SCO"/>
    <property type="match status" value="1"/>
</dbReference>
<proteinExistence type="inferred from homology"/>
<evidence type="ECO:0000313" key="12">
    <source>
        <dbReference type="EMBL" id="KAJ5124132.1"/>
    </source>
</evidence>
<feature type="disulfide bond" description="Redox-active" evidence="10">
    <location>
        <begin position="178"/>
        <end position="182"/>
    </location>
</feature>
<comment type="subcellular location">
    <subcellularLocation>
        <location evidence="1 8">Mitochondrion inner membrane</location>
    </subcellularLocation>
</comment>
<comment type="similarity">
    <text evidence="2 8">Belongs to the SCO1/2 family.</text>
</comment>
<keyword evidence="11" id="KW-1133">Transmembrane helix</keyword>
<keyword evidence="3 9" id="KW-0479">Metal-binding</keyword>
<evidence type="ECO:0000256" key="7">
    <source>
        <dbReference type="ARBA" id="ARBA00023136"/>
    </source>
</evidence>
<keyword evidence="4 8" id="KW-0999">Mitochondrion inner membrane</keyword>
<keyword evidence="13" id="KW-1185">Reference proteome</keyword>
<evidence type="ECO:0000256" key="6">
    <source>
        <dbReference type="ARBA" id="ARBA00023128"/>
    </source>
</evidence>
<keyword evidence="7 11" id="KW-0472">Membrane</keyword>
<feature type="binding site" evidence="9">
    <location>
        <position position="271"/>
    </location>
    <ligand>
        <name>Cu cation</name>
        <dbReference type="ChEBI" id="CHEBI:23378"/>
    </ligand>
</feature>
<dbReference type="Gene3D" id="3.40.30.10">
    <property type="entry name" value="Glutaredoxin"/>
    <property type="match status" value="1"/>
</dbReference>
<dbReference type="GO" id="GO:0033617">
    <property type="term" value="P:mitochondrial respiratory chain complex IV assembly"/>
    <property type="evidence" value="ECO:0007669"/>
    <property type="project" value="TreeGrafter"/>
</dbReference>
<gene>
    <name evidence="12" type="ORF">N7515_007957</name>
</gene>
<feature type="transmembrane region" description="Helical" evidence="11">
    <location>
        <begin position="89"/>
        <end position="110"/>
    </location>
</feature>
<accession>A0A9W9GMF4</accession>
<dbReference type="EMBL" id="JAPQKL010000006">
    <property type="protein sequence ID" value="KAJ5124132.1"/>
    <property type="molecule type" value="Genomic_DNA"/>
</dbReference>
<dbReference type="AlphaFoldDB" id="A0A9W9GMF4"/>
<dbReference type="Pfam" id="PF02630">
    <property type="entry name" value="SCO1-SenC"/>
    <property type="match status" value="1"/>
</dbReference>
<dbReference type="PANTHER" id="PTHR12151:SF5">
    <property type="entry name" value="AT19154P"/>
    <property type="match status" value="1"/>
</dbReference>
<reference evidence="12" key="2">
    <citation type="journal article" date="2023" name="IMA Fungus">
        <title>Comparative genomic study of the Penicillium genus elucidates a diverse pangenome and 15 lateral gene transfer events.</title>
        <authorList>
            <person name="Petersen C."/>
            <person name="Sorensen T."/>
            <person name="Nielsen M.R."/>
            <person name="Sondergaard T.E."/>
            <person name="Sorensen J.L."/>
            <person name="Fitzpatrick D.A."/>
            <person name="Frisvad J.C."/>
            <person name="Nielsen K.L."/>
        </authorList>
    </citation>
    <scope>NUCLEOTIDE SEQUENCE</scope>
    <source>
        <strain evidence="12">IBT 22155</strain>
    </source>
</reference>
<dbReference type="SUPFAM" id="SSF52833">
    <property type="entry name" value="Thioredoxin-like"/>
    <property type="match status" value="1"/>
</dbReference>
<dbReference type="PANTHER" id="PTHR12151">
    <property type="entry name" value="ELECTRON TRANSPORT PROTIN SCO1/SENC FAMILY MEMBER"/>
    <property type="match status" value="1"/>
</dbReference>
<dbReference type="GO" id="GO:0045454">
    <property type="term" value="P:cell redox homeostasis"/>
    <property type="evidence" value="ECO:0007669"/>
    <property type="project" value="UniProtKB-ARBA"/>
</dbReference>
<dbReference type="InterPro" id="IPR036249">
    <property type="entry name" value="Thioredoxin-like_sf"/>
</dbReference>
<organism evidence="12 13">
    <name type="scientific">Penicillium bovifimosum</name>
    <dbReference type="NCBI Taxonomy" id="126998"/>
    <lineage>
        <taxon>Eukaryota</taxon>
        <taxon>Fungi</taxon>
        <taxon>Dikarya</taxon>
        <taxon>Ascomycota</taxon>
        <taxon>Pezizomycotina</taxon>
        <taxon>Eurotiomycetes</taxon>
        <taxon>Eurotiomycetidae</taxon>
        <taxon>Eurotiales</taxon>
        <taxon>Aspergillaceae</taxon>
        <taxon>Penicillium</taxon>
    </lineage>
</organism>
<dbReference type="GO" id="GO:0005743">
    <property type="term" value="C:mitochondrial inner membrane"/>
    <property type="evidence" value="ECO:0007669"/>
    <property type="project" value="UniProtKB-SubCell"/>
</dbReference>
<feature type="binding site" evidence="9">
    <location>
        <position position="178"/>
    </location>
    <ligand>
        <name>Cu cation</name>
        <dbReference type="ChEBI" id="CHEBI:23378"/>
    </ligand>
</feature>
<evidence type="ECO:0000256" key="3">
    <source>
        <dbReference type="ARBA" id="ARBA00022723"/>
    </source>
</evidence>